<proteinExistence type="predicted"/>
<evidence type="ECO:0000313" key="2">
    <source>
        <dbReference type="Proteomes" id="UP000054107"/>
    </source>
</evidence>
<organism evidence="1 2">
    <name type="scientific">Parasitella parasitica</name>
    <dbReference type="NCBI Taxonomy" id="35722"/>
    <lineage>
        <taxon>Eukaryota</taxon>
        <taxon>Fungi</taxon>
        <taxon>Fungi incertae sedis</taxon>
        <taxon>Mucoromycota</taxon>
        <taxon>Mucoromycotina</taxon>
        <taxon>Mucoromycetes</taxon>
        <taxon>Mucorales</taxon>
        <taxon>Mucorineae</taxon>
        <taxon>Mucoraceae</taxon>
        <taxon>Parasitella</taxon>
    </lineage>
</organism>
<dbReference type="Proteomes" id="UP000054107">
    <property type="component" value="Unassembled WGS sequence"/>
</dbReference>
<accession>A0A0B7MR66</accession>
<evidence type="ECO:0000313" key="1">
    <source>
        <dbReference type="EMBL" id="CEP07537.1"/>
    </source>
</evidence>
<gene>
    <name evidence="1" type="primary">PARPA_00833.1 scaffold 1159</name>
</gene>
<sequence length="236" mass="27216">MSTCLQLPLLKLPVHQLPASQSTIRQVKDSDIFYFDTNKLMLVFHTNFQQLPHCNSSKQVNTLIQSNQLLLNHFFLFNFCQHLPRPTNALDVHFDPTTNTPTLSAHDPFLSLLIANPDPVKFSMSINYFKNLRSFHLSSLITSSSLPSSKWNTFWKLSIPLNARNTWFRLLHHKIIQKESSSAYASSINNLLSYLLFSFTIETVEHFLFDCPSKHIIWSTVLLTNIDPMFNSPTFN</sequence>
<reference evidence="1 2" key="1">
    <citation type="submission" date="2014-09" db="EMBL/GenBank/DDBJ databases">
        <authorList>
            <person name="Ellenberger Sabrina"/>
        </authorList>
    </citation>
    <scope>NUCLEOTIDE SEQUENCE [LARGE SCALE GENOMIC DNA]</scope>
    <source>
        <strain evidence="1 2">CBS 412.66</strain>
    </source>
</reference>
<evidence type="ECO:0008006" key="3">
    <source>
        <dbReference type="Google" id="ProtNLM"/>
    </source>
</evidence>
<dbReference type="EMBL" id="LN719301">
    <property type="protein sequence ID" value="CEP07537.1"/>
    <property type="molecule type" value="Genomic_DNA"/>
</dbReference>
<dbReference type="AlphaFoldDB" id="A0A0B7MR66"/>
<protein>
    <recommendedName>
        <fullName evidence="3">Reverse transcriptase zinc-binding domain-containing protein</fullName>
    </recommendedName>
</protein>
<dbReference type="OrthoDB" id="2273311at2759"/>
<name>A0A0B7MR66_9FUNG</name>
<keyword evidence="2" id="KW-1185">Reference proteome</keyword>